<dbReference type="OrthoDB" id="7362732at2"/>
<dbReference type="SUPFAM" id="SSF141371">
    <property type="entry name" value="PilZ domain-like"/>
    <property type="match status" value="1"/>
</dbReference>
<name>A0A2S2CMU4_9PROT</name>
<gene>
    <name evidence="3" type="ORF">DEW08_05560</name>
</gene>
<dbReference type="Proteomes" id="UP000245629">
    <property type="component" value="Chromosome 1"/>
</dbReference>
<dbReference type="Pfam" id="PF07238">
    <property type="entry name" value="PilZ"/>
    <property type="match status" value="1"/>
</dbReference>
<evidence type="ECO:0000313" key="3">
    <source>
        <dbReference type="EMBL" id="AWK85700.1"/>
    </source>
</evidence>
<dbReference type="InterPro" id="IPR009875">
    <property type="entry name" value="PilZ_domain"/>
</dbReference>
<dbReference type="AlphaFoldDB" id="A0A2S2CMU4"/>
<feature type="domain" description="PilZ" evidence="2">
    <location>
        <begin position="58"/>
        <end position="142"/>
    </location>
</feature>
<keyword evidence="4" id="KW-1185">Reference proteome</keyword>
<dbReference type="EMBL" id="CP029352">
    <property type="protein sequence ID" value="AWK85700.1"/>
    <property type="molecule type" value="Genomic_DNA"/>
</dbReference>
<accession>A0A2S2CMU4</accession>
<feature type="region of interest" description="Disordered" evidence="1">
    <location>
        <begin position="1"/>
        <end position="52"/>
    </location>
</feature>
<evidence type="ECO:0000313" key="4">
    <source>
        <dbReference type="Proteomes" id="UP000245629"/>
    </source>
</evidence>
<dbReference type="Gene3D" id="2.40.10.220">
    <property type="entry name" value="predicted glycosyltransferase like domains"/>
    <property type="match status" value="1"/>
</dbReference>
<organism evidence="3 4">
    <name type="scientific">Azospirillum thermophilum</name>
    <dbReference type="NCBI Taxonomy" id="2202148"/>
    <lineage>
        <taxon>Bacteria</taxon>
        <taxon>Pseudomonadati</taxon>
        <taxon>Pseudomonadota</taxon>
        <taxon>Alphaproteobacteria</taxon>
        <taxon>Rhodospirillales</taxon>
        <taxon>Azospirillaceae</taxon>
        <taxon>Azospirillum</taxon>
    </lineage>
</organism>
<evidence type="ECO:0000259" key="2">
    <source>
        <dbReference type="Pfam" id="PF07238"/>
    </source>
</evidence>
<evidence type="ECO:0000256" key="1">
    <source>
        <dbReference type="SAM" id="MobiDB-lite"/>
    </source>
</evidence>
<sequence>MPISAGRPTSDCRISDTGRHGNATGTPRGDDARRPAMTTETQQDRDRRRHARFAGGDYPLRVGRFPARLVNWSAGGVGVVLRDGTAGLQPGEAVTLGIPCDRTAAVAVFPGRVQHVDVSRGLVGVAFTADAEDAIRLLAEFLHDGGCDSGQRPG</sequence>
<protein>
    <recommendedName>
        <fullName evidence="2">PilZ domain-containing protein</fullName>
    </recommendedName>
</protein>
<dbReference type="KEGG" id="azz:DEW08_05560"/>
<proteinExistence type="predicted"/>
<dbReference type="GO" id="GO:0035438">
    <property type="term" value="F:cyclic-di-GMP binding"/>
    <property type="evidence" value="ECO:0007669"/>
    <property type="project" value="InterPro"/>
</dbReference>
<reference evidence="4" key="1">
    <citation type="submission" date="2018-05" db="EMBL/GenBank/DDBJ databases">
        <title>Azospirillum thermophila sp. nov., a novel isolated from hot spring.</title>
        <authorList>
            <person name="Zhao Z."/>
        </authorList>
    </citation>
    <scope>NUCLEOTIDE SEQUENCE [LARGE SCALE GENOMIC DNA]</scope>
    <source>
        <strain evidence="4">CFH 70021</strain>
    </source>
</reference>